<dbReference type="GO" id="GO:0016645">
    <property type="term" value="F:oxidoreductase activity, acting on the CH-NH group of donors"/>
    <property type="evidence" value="ECO:0007669"/>
    <property type="project" value="InterPro"/>
</dbReference>
<dbReference type="Gene3D" id="3.50.50.60">
    <property type="entry name" value="FAD/NAD(P)-binding domain"/>
    <property type="match status" value="1"/>
</dbReference>
<name>A0A3B0WVC3_9ZZZZ</name>
<evidence type="ECO:0000256" key="2">
    <source>
        <dbReference type="ARBA" id="ARBA00022603"/>
    </source>
</evidence>
<keyword evidence="1" id="KW-0963">Cytoplasm</keyword>
<dbReference type="SUPFAM" id="SSF54373">
    <property type="entry name" value="FAD-linked reductases, C-terminal domain"/>
    <property type="match status" value="1"/>
</dbReference>
<dbReference type="GO" id="GO:0005737">
    <property type="term" value="C:cytoplasm"/>
    <property type="evidence" value="ECO:0007669"/>
    <property type="project" value="TreeGrafter"/>
</dbReference>
<sequence>MQYSNLIWRDSQPYSEMFDDIYYSSDQNENISGEDEFKHVFFNHNGLPERWQGADQFVIAELGLGSGLNCLLTIRKWLKHCEACAEDKILHYIAIERYPLSPQAITELLSRYPELRSLCDEFIEHYPPAVETSHTRHLFNNRVVIHFKFQDALEALTGENLKVDAWYLDGFAPSKNAAMWSTDLFEKLAINSREAATFSTYTAAGFVKRNLISAGFDVKKINGYGKKRDMLKGVFSGSNIKELKYSDKPWFSSATNSGVLKSKAESKQLCVIGAGVAGLCVAYAMIKRGWKVTIIDRHLDVASETSGNPAAIVCPRLSIDGEVDMAFYTAAYCYSVAMLNRLQKKHSKQFWFNDGIVQQINEKRLNDIINKNQFNKNYVDIQEKIMGTMLPELKDGESVFANFSSAGVVLPSVLCAVIKEECGENLSILHAEIDGITNTNNKWQCFSDTKQLIESNVLVVANGEGVNKIGMETVFPVKRVRGQVAVLNANEKSKKISMAINSNIHITPSIEGKHYVGASYSHTHDSLAIDEDETAELLKSLDKMLPDTFESDDCVDAWAGFRIVSTDRVPIVGVMPDKPFFENEYSDISHGRVNKFYQPAKNKYGLYVSAAHGSRGFTTAFLSAEIIAAQINDEPMPINKKILEYLSPARFIVNDLKRG</sequence>
<evidence type="ECO:0000313" key="12">
    <source>
        <dbReference type="EMBL" id="VAW55122.1"/>
    </source>
</evidence>
<protein>
    <submittedName>
        <fullName evidence="12">tRNA (5-methylaminomethyl-2-thiouridylate)-methyltransferase / FAD-dependent cmnm(5)s(2)U34 oxidoreductase</fullName>
        <ecNumber evidence="12">2.1.1.61</ecNumber>
    </submittedName>
</protein>
<dbReference type="EC" id="2.1.1.61" evidence="12"/>
<keyword evidence="5" id="KW-0949">S-adenosyl-L-methionine</keyword>
<dbReference type="InterPro" id="IPR023032">
    <property type="entry name" value="tRNA_MAMT_biosynth_bifunc_MnmC"/>
</dbReference>
<keyword evidence="7" id="KW-0274">FAD</keyword>
<dbReference type="GO" id="GO:0008033">
    <property type="term" value="P:tRNA processing"/>
    <property type="evidence" value="ECO:0007669"/>
    <property type="project" value="UniProtKB-KW"/>
</dbReference>
<dbReference type="PANTHER" id="PTHR13847">
    <property type="entry name" value="SARCOSINE DEHYDROGENASE-RELATED"/>
    <property type="match status" value="1"/>
</dbReference>
<dbReference type="Gene3D" id="3.40.50.150">
    <property type="entry name" value="Vaccinia Virus protein VP39"/>
    <property type="match status" value="1"/>
</dbReference>
<dbReference type="InterPro" id="IPR047785">
    <property type="entry name" value="tRNA_MNMC2"/>
</dbReference>
<feature type="domain" description="FAD dependent oxidoreductase" evidence="10">
    <location>
        <begin position="269"/>
        <end position="629"/>
    </location>
</feature>
<dbReference type="HAMAP" id="MF_01102">
    <property type="entry name" value="MnmC"/>
    <property type="match status" value="1"/>
</dbReference>
<organism evidence="12">
    <name type="scientific">hydrothermal vent metagenome</name>
    <dbReference type="NCBI Taxonomy" id="652676"/>
    <lineage>
        <taxon>unclassified sequences</taxon>
        <taxon>metagenomes</taxon>
        <taxon>ecological metagenomes</taxon>
    </lineage>
</organism>
<evidence type="ECO:0000256" key="4">
    <source>
        <dbReference type="ARBA" id="ARBA00022679"/>
    </source>
</evidence>
<dbReference type="GO" id="GO:0032259">
    <property type="term" value="P:methylation"/>
    <property type="evidence" value="ECO:0007669"/>
    <property type="project" value="UniProtKB-KW"/>
</dbReference>
<keyword evidence="4 12" id="KW-0808">Transferase</keyword>
<dbReference type="InterPro" id="IPR036188">
    <property type="entry name" value="FAD/NAD-bd_sf"/>
</dbReference>
<dbReference type="InterPro" id="IPR029063">
    <property type="entry name" value="SAM-dependent_MTases_sf"/>
</dbReference>
<dbReference type="PANTHER" id="PTHR13847:SF283">
    <property type="entry name" value="TRNA 5-METHYLAMINOMETHYL-2-THIOURIDINE BIOSYNTHESIS BIFUNCTIONAL PROTEIN MNMC"/>
    <property type="match status" value="1"/>
</dbReference>
<dbReference type="Pfam" id="PF05430">
    <property type="entry name" value="Methyltransf_30"/>
    <property type="match status" value="1"/>
</dbReference>
<keyword evidence="6" id="KW-0819">tRNA processing</keyword>
<evidence type="ECO:0000256" key="7">
    <source>
        <dbReference type="ARBA" id="ARBA00022827"/>
    </source>
</evidence>
<dbReference type="SUPFAM" id="SSF51905">
    <property type="entry name" value="FAD/NAD(P)-binding domain"/>
    <property type="match status" value="1"/>
</dbReference>
<evidence type="ECO:0000259" key="11">
    <source>
        <dbReference type="Pfam" id="PF05430"/>
    </source>
</evidence>
<keyword evidence="8" id="KW-0560">Oxidoreductase</keyword>
<proteinExistence type="inferred from homology"/>
<evidence type="ECO:0000259" key="10">
    <source>
        <dbReference type="Pfam" id="PF01266"/>
    </source>
</evidence>
<gene>
    <name evidence="12" type="ORF">MNBD_GAMMA05-267</name>
</gene>
<keyword evidence="2 12" id="KW-0489">Methyltransferase</keyword>
<dbReference type="InterPro" id="IPR008471">
    <property type="entry name" value="MnmC-like_methylTransf"/>
</dbReference>
<feature type="domain" description="MnmC-like methyltransferase" evidence="11">
    <location>
        <begin position="113"/>
        <end position="234"/>
    </location>
</feature>
<evidence type="ECO:0000256" key="3">
    <source>
        <dbReference type="ARBA" id="ARBA00022630"/>
    </source>
</evidence>
<dbReference type="GO" id="GO:0004808">
    <property type="term" value="F:tRNA (5-methylaminomethyl-2-thiouridylate)(34)-methyltransferase activity"/>
    <property type="evidence" value="ECO:0007669"/>
    <property type="project" value="UniProtKB-EC"/>
</dbReference>
<evidence type="ECO:0000256" key="6">
    <source>
        <dbReference type="ARBA" id="ARBA00022694"/>
    </source>
</evidence>
<dbReference type="EMBL" id="UOFE01000046">
    <property type="protein sequence ID" value="VAW55122.1"/>
    <property type="molecule type" value="Genomic_DNA"/>
</dbReference>
<dbReference type="InterPro" id="IPR017610">
    <property type="entry name" value="tRNA_S-uridine_synth_MnmC_C"/>
</dbReference>
<evidence type="ECO:0000256" key="5">
    <source>
        <dbReference type="ARBA" id="ARBA00022691"/>
    </source>
</evidence>
<evidence type="ECO:0000256" key="1">
    <source>
        <dbReference type="ARBA" id="ARBA00022490"/>
    </source>
</evidence>
<dbReference type="Gene3D" id="3.30.9.10">
    <property type="entry name" value="D-Amino Acid Oxidase, subunit A, domain 2"/>
    <property type="match status" value="1"/>
</dbReference>
<reference evidence="12" key="1">
    <citation type="submission" date="2018-06" db="EMBL/GenBank/DDBJ databases">
        <authorList>
            <person name="Zhirakovskaya E."/>
        </authorList>
    </citation>
    <scope>NUCLEOTIDE SEQUENCE</scope>
</reference>
<dbReference type="NCBIfam" id="NF002481">
    <property type="entry name" value="PRK01747.1-2"/>
    <property type="match status" value="1"/>
</dbReference>
<dbReference type="InterPro" id="IPR006076">
    <property type="entry name" value="FAD-dep_OxRdtase"/>
</dbReference>
<dbReference type="AlphaFoldDB" id="A0A3B0WVC3"/>
<evidence type="ECO:0000256" key="8">
    <source>
        <dbReference type="ARBA" id="ARBA00023002"/>
    </source>
</evidence>
<evidence type="ECO:0000256" key="9">
    <source>
        <dbReference type="ARBA" id="ARBA00023268"/>
    </source>
</evidence>
<keyword evidence="9" id="KW-0511">Multifunctional enzyme</keyword>
<dbReference type="NCBIfam" id="NF033855">
    <property type="entry name" value="tRNA_MNMC2"/>
    <property type="match status" value="1"/>
</dbReference>
<accession>A0A3B0WVC3</accession>
<dbReference type="NCBIfam" id="TIGR03197">
    <property type="entry name" value="MnmC_Cterm"/>
    <property type="match status" value="1"/>
</dbReference>
<dbReference type="Pfam" id="PF01266">
    <property type="entry name" value="DAO"/>
    <property type="match status" value="1"/>
</dbReference>
<keyword evidence="3" id="KW-0285">Flavoprotein</keyword>